<feature type="domain" description="FAD-binding FR-type" evidence="14">
    <location>
        <begin position="2"/>
        <end position="102"/>
    </location>
</feature>
<comment type="pathway">
    <text evidence="11">Pyrimidine metabolism; UMP biosynthesis via de novo pathway; orotate from (S)-dihydroorotate (NAD(+) route): step 1/1.</text>
</comment>
<proteinExistence type="inferred from homology"/>
<evidence type="ECO:0000256" key="11">
    <source>
        <dbReference type="HAMAP-Rule" id="MF_01211"/>
    </source>
</evidence>
<comment type="caution">
    <text evidence="15">The sequence shown here is derived from an EMBL/GenBank/DDBJ whole genome shotgun (WGS) entry which is preliminary data.</text>
</comment>
<keyword evidence="4 11" id="KW-0001">2Fe-2S</keyword>
<evidence type="ECO:0000256" key="6">
    <source>
        <dbReference type="ARBA" id="ARBA00022827"/>
    </source>
</evidence>
<dbReference type="HAMAP" id="MF_01211">
    <property type="entry name" value="DHODB_Fe_S_bind"/>
    <property type="match status" value="1"/>
</dbReference>
<evidence type="ECO:0000256" key="3">
    <source>
        <dbReference type="ARBA" id="ARBA00022630"/>
    </source>
</evidence>
<feature type="binding site" evidence="11 12">
    <location>
        <begin position="53"/>
        <end position="56"/>
    </location>
    <ligand>
        <name>FAD</name>
        <dbReference type="ChEBI" id="CHEBI:57692"/>
    </ligand>
</feature>
<comment type="caution">
    <text evidence="11">Lacks conserved residue(s) required for the propagation of feature annotation.</text>
</comment>
<evidence type="ECO:0000256" key="4">
    <source>
        <dbReference type="ARBA" id="ARBA00022714"/>
    </source>
</evidence>
<dbReference type="Gene3D" id="2.10.240.10">
    <property type="entry name" value="Dihydroorotate dehydrogenase, electron transfer subunit"/>
    <property type="match status" value="1"/>
</dbReference>
<dbReference type="PANTHER" id="PTHR43513:SF3">
    <property type="entry name" value="DIHYDROOROTATE DEHYDROGENASE B (NAD(+)), ELECTRON TRANSFER SUBUNIT-RELATED"/>
    <property type="match status" value="1"/>
</dbReference>
<keyword evidence="3 11" id="KW-0285">Flavoprotein</keyword>
<dbReference type="GO" id="GO:0044205">
    <property type="term" value="P:'de novo' UMP biosynthetic process"/>
    <property type="evidence" value="ECO:0007669"/>
    <property type="project" value="UniProtKB-UniRule"/>
</dbReference>
<dbReference type="GO" id="GO:0016491">
    <property type="term" value="F:oxidoreductase activity"/>
    <property type="evidence" value="ECO:0007669"/>
    <property type="project" value="InterPro"/>
</dbReference>
<comment type="function">
    <text evidence="11">Responsible for channeling the electrons from the oxidation of dihydroorotate from the FMN redox center in the PyrD type B subunit to the ultimate electron acceptor NAD(+).</text>
</comment>
<dbReference type="UniPathway" id="UPA00070">
    <property type="reaction ID" value="UER00945"/>
</dbReference>
<keyword evidence="6 11" id="KW-0274">FAD</keyword>
<evidence type="ECO:0000313" key="15">
    <source>
        <dbReference type="EMBL" id="OGC28071.1"/>
    </source>
</evidence>
<keyword evidence="9 11" id="KW-0408">Iron</keyword>
<feature type="binding site" evidence="11 13">
    <location>
        <position position="251"/>
    </location>
    <ligand>
        <name>[2Fe-2S] cluster</name>
        <dbReference type="ChEBI" id="CHEBI:190135"/>
    </ligand>
</feature>
<dbReference type="Gene3D" id="2.40.30.10">
    <property type="entry name" value="Translation factors"/>
    <property type="match status" value="1"/>
</dbReference>
<dbReference type="GO" id="GO:0046872">
    <property type="term" value="F:metal ion binding"/>
    <property type="evidence" value="ECO:0007669"/>
    <property type="project" value="UniProtKB-KW"/>
</dbReference>
<keyword evidence="7 11" id="KW-0665">Pyrimidine biosynthesis</keyword>
<dbReference type="GO" id="GO:0051537">
    <property type="term" value="F:2 iron, 2 sulfur cluster binding"/>
    <property type="evidence" value="ECO:0007669"/>
    <property type="project" value="UniProtKB-KW"/>
</dbReference>
<organism evidence="15 16">
    <name type="scientific">candidate division WOR-1 bacterium RIFOXYC12_FULL_54_18</name>
    <dbReference type="NCBI Taxonomy" id="1802584"/>
    <lineage>
        <taxon>Bacteria</taxon>
        <taxon>Bacillati</taxon>
        <taxon>Saganbacteria</taxon>
    </lineage>
</organism>
<dbReference type="PIRSF" id="PIRSF006816">
    <property type="entry name" value="Cyc3_hyd_g"/>
    <property type="match status" value="1"/>
</dbReference>
<sequence>MATQEQCQVLDQTQVGPRYFKLTLKSLYISTNAEPGQFVNVRVDSGTEPLLRRPISLHKINREDQTFELLYEVLGQGTELLSKVIIGSKLDVLGPLGSGFKFDPEKKIAILVGGGMGVAPLLPLAQQLKTLGGRAVYALAGARDKSCLLCETDFAELANEKVVATDDGSHGRRGYVSDLLLDLLNNTVEARHYPQTTIYACGPKGMLKAVAEIALQRQIDCQVSLEEKMACGVGACLGCAVMTTGGYKTVCKDGPVFNAREISW</sequence>
<dbReference type="PROSITE" id="PS51384">
    <property type="entry name" value="FAD_FR"/>
    <property type="match status" value="1"/>
</dbReference>
<dbReference type="InterPro" id="IPR017927">
    <property type="entry name" value="FAD-bd_FR_type"/>
</dbReference>
<dbReference type="Gene3D" id="3.40.50.80">
    <property type="entry name" value="Nucleotide-binding domain of ferredoxin-NADP reductase (FNR) module"/>
    <property type="match status" value="1"/>
</dbReference>
<dbReference type="Proteomes" id="UP000178602">
    <property type="component" value="Unassembled WGS sequence"/>
</dbReference>
<dbReference type="InterPro" id="IPR019480">
    <property type="entry name" value="Dihydroorotate_DH_Fe-S-bd"/>
</dbReference>
<keyword evidence="2 11" id="KW-0813">Transport</keyword>
<dbReference type="SUPFAM" id="SSF52343">
    <property type="entry name" value="Ferredoxin reductase-like, C-terminal NADP-linked domain"/>
    <property type="match status" value="1"/>
</dbReference>
<feature type="binding site" evidence="11 13">
    <location>
        <position position="231"/>
    </location>
    <ligand>
        <name>[2Fe-2S] cluster</name>
        <dbReference type="ChEBI" id="CHEBI:190135"/>
    </ligand>
</feature>
<evidence type="ECO:0000256" key="8">
    <source>
        <dbReference type="ARBA" id="ARBA00022982"/>
    </source>
</evidence>
<evidence type="ECO:0000256" key="2">
    <source>
        <dbReference type="ARBA" id="ARBA00022448"/>
    </source>
</evidence>
<evidence type="ECO:0000256" key="7">
    <source>
        <dbReference type="ARBA" id="ARBA00022975"/>
    </source>
</evidence>
<feature type="binding site" evidence="11 13">
    <location>
        <position position="236"/>
    </location>
    <ligand>
        <name>[2Fe-2S] cluster</name>
        <dbReference type="ChEBI" id="CHEBI:190135"/>
    </ligand>
</feature>
<dbReference type="PRINTS" id="PR00409">
    <property type="entry name" value="PHDIOXRDTASE"/>
</dbReference>
<evidence type="ECO:0000256" key="10">
    <source>
        <dbReference type="ARBA" id="ARBA00023014"/>
    </source>
</evidence>
<feature type="binding site" evidence="11 13">
    <location>
        <position position="239"/>
    </location>
    <ligand>
        <name>[2Fe-2S] cluster</name>
        <dbReference type="ChEBI" id="CHEBI:190135"/>
    </ligand>
</feature>
<dbReference type="PANTHER" id="PTHR43513">
    <property type="entry name" value="DIHYDROOROTATE DEHYDROGENASE B (NAD(+)), ELECTRON TRANSFER SUBUNIT"/>
    <property type="match status" value="1"/>
</dbReference>
<keyword evidence="10 11" id="KW-0411">Iron-sulfur</keyword>
<dbReference type="GO" id="GO:0009055">
    <property type="term" value="F:electron transfer activity"/>
    <property type="evidence" value="ECO:0007669"/>
    <property type="project" value="UniProtKB-UniRule"/>
</dbReference>
<reference evidence="15 16" key="1">
    <citation type="journal article" date="2016" name="Nat. Commun.">
        <title>Thousands of microbial genomes shed light on interconnected biogeochemical processes in an aquifer system.</title>
        <authorList>
            <person name="Anantharaman K."/>
            <person name="Brown C.T."/>
            <person name="Hug L.A."/>
            <person name="Sharon I."/>
            <person name="Castelle C.J."/>
            <person name="Probst A.J."/>
            <person name="Thomas B.C."/>
            <person name="Singh A."/>
            <person name="Wilkins M.J."/>
            <person name="Karaoz U."/>
            <person name="Brodie E.L."/>
            <person name="Williams K.H."/>
            <person name="Hubbard S.S."/>
            <person name="Banfield J.F."/>
        </authorList>
    </citation>
    <scope>NUCLEOTIDE SEQUENCE [LARGE SCALE GENOMIC DNA]</scope>
</reference>
<protein>
    <recommendedName>
        <fullName evidence="11">Dihydroorotate dehydrogenase B (NAD(+)), electron transfer subunit</fullName>
    </recommendedName>
    <alternativeName>
        <fullName evidence="11">Dihydroorotate oxidase B, electron transfer subunit</fullName>
    </alternativeName>
</protein>
<evidence type="ECO:0000313" key="16">
    <source>
        <dbReference type="Proteomes" id="UP000178602"/>
    </source>
</evidence>
<dbReference type="InterPro" id="IPR037117">
    <property type="entry name" value="Dihydroorotate_DH_ele_sf"/>
</dbReference>
<evidence type="ECO:0000259" key="14">
    <source>
        <dbReference type="PROSITE" id="PS51384"/>
    </source>
</evidence>
<comment type="cofactor">
    <cofactor evidence="13">
        <name>[2Fe-2S] cluster</name>
        <dbReference type="ChEBI" id="CHEBI:190135"/>
    </cofactor>
    <text evidence="13">Binds 1 [2Fe-2S] cluster per subunit.</text>
</comment>
<comment type="cofactor">
    <cofactor evidence="11 12">
        <name>FAD</name>
        <dbReference type="ChEBI" id="CHEBI:57692"/>
    </cofactor>
    <text evidence="11 12">Binds 1 FAD per subunit.</text>
</comment>
<evidence type="ECO:0000256" key="5">
    <source>
        <dbReference type="ARBA" id="ARBA00022723"/>
    </source>
</evidence>
<dbReference type="EMBL" id="MEUG01000001">
    <property type="protein sequence ID" value="OGC28071.1"/>
    <property type="molecule type" value="Genomic_DNA"/>
</dbReference>
<evidence type="ECO:0000256" key="12">
    <source>
        <dbReference type="PIRSR" id="PIRSR006816-1"/>
    </source>
</evidence>
<dbReference type="CDD" id="cd06218">
    <property type="entry name" value="DHOD_e_trans"/>
    <property type="match status" value="1"/>
</dbReference>
<dbReference type="InterPro" id="IPR050353">
    <property type="entry name" value="PyrK_electron_transfer"/>
</dbReference>
<keyword evidence="8 11" id="KW-0249">Electron transport</keyword>
<evidence type="ECO:0000256" key="1">
    <source>
        <dbReference type="ARBA" id="ARBA00006422"/>
    </source>
</evidence>
<gene>
    <name evidence="11" type="primary">pyrK</name>
    <name evidence="15" type="ORF">A3K49_03640</name>
</gene>
<name>A0A1F4T5I1_UNCSA</name>
<evidence type="ECO:0000256" key="13">
    <source>
        <dbReference type="PIRSR" id="PIRSR006816-2"/>
    </source>
</evidence>
<dbReference type="InterPro" id="IPR001433">
    <property type="entry name" value="OxRdtase_FAD/NAD-bd"/>
</dbReference>
<dbReference type="GO" id="GO:0050660">
    <property type="term" value="F:flavin adenine dinucleotide binding"/>
    <property type="evidence" value="ECO:0007669"/>
    <property type="project" value="InterPro"/>
</dbReference>
<dbReference type="InterPro" id="IPR039261">
    <property type="entry name" value="FNR_nucleotide-bd"/>
</dbReference>
<dbReference type="Pfam" id="PF00175">
    <property type="entry name" value="NAD_binding_1"/>
    <property type="match status" value="1"/>
</dbReference>
<dbReference type="AlphaFoldDB" id="A0A1F4T5I1"/>
<dbReference type="SUPFAM" id="SSF63380">
    <property type="entry name" value="Riboflavin synthase domain-like"/>
    <property type="match status" value="1"/>
</dbReference>
<accession>A0A1F4T5I1</accession>
<keyword evidence="5 11" id="KW-0479">Metal-binding</keyword>
<dbReference type="InterPro" id="IPR023455">
    <property type="entry name" value="Dihydroorotate_DHASE_ETsu"/>
</dbReference>
<dbReference type="InterPro" id="IPR017938">
    <property type="entry name" value="Riboflavin_synthase-like_b-brl"/>
</dbReference>
<comment type="subunit">
    <text evidence="11">Heterotetramer of 2 PyrK and 2 PyrD type B subunits.</text>
</comment>
<comment type="similarity">
    <text evidence="1 11">Belongs to the PyrK family.</text>
</comment>
<dbReference type="Pfam" id="PF10418">
    <property type="entry name" value="DHODB_Fe-S_bind"/>
    <property type="match status" value="1"/>
</dbReference>
<dbReference type="InterPro" id="IPR012165">
    <property type="entry name" value="Cyt_c3_hydrogenase_gsu"/>
</dbReference>
<evidence type="ECO:0000256" key="9">
    <source>
        <dbReference type="ARBA" id="ARBA00023004"/>
    </source>
</evidence>
<feature type="binding site" evidence="11 12">
    <location>
        <begin position="77"/>
        <end position="78"/>
    </location>
    <ligand>
        <name>FAD</name>
        <dbReference type="ChEBI" id="CHEBI:57692"/>
    </ligand>
</feature>
<comment type="cofactor">
    <cofactor evidence="11">
        <name>[2Fe-2S] cluster</name>
        <dbReference type="ChEBI" id="CHEBI:190135"/>
    </cofactor>
    <text evidence="11">Binds 1 [2Fe-2S] cluster per subunit.</text>
</comment>